<evidence type="ECO:0000256" key="1">
    <source>
        <dbReference type="SAM" id="Phobius"/>
    </source>
</evidence>
<keyword evidence="1" id="KW-1133">Transmembrane helix</keyword>
<dbReference type="InterPro" id="IPR005303">
    <property type="entry name" value="MOCOS_middle"/>
</dbReference>
<dbReference type="EMBL" id="BLZH01000002">
    <property type="protein sequence ID" value="GFP53263.1"/>
    <property type="molecule type" value="Genomic_DNA"/>
</dbReference>
<dbReference type="PROSITE" id="PS51340">
    <property type="entry name" value="MOSC"/>
    <property type="match status" value="1"/>
</dbReference>
<gene>
    <name evidence="3" type="ORF">TASIC1_0002044700</name>
</gene>
<accession>A0A6V8QS19</accession>
<keyword evidence="1" id="KW-0812">Transmembrane</keyword>
<keyword evidence="1" id="KW-0472">Membrane</keyword>
<dbReference type="PANTHER" id="PTHR14237:SF23">
    <property type="entry name" value="MOSC DOMAIN PROTEIN (AFU_ORTHOLOGUE AFUA_7G05900)"/>
    <property type="match status" value="1"/>
</dbReference>
<dbReference type="InterPro" id="IPR005302">
    <property type="entry name" value="MoCF_Sase_C"/>
</dbReference>
<sequence>MPSTSEVIALFDSTAITLFLTTVVVFAIPVFILFPPIPVEHGDALQQTHSKVGIPASESNLRNQTSPEHNHQPGRAGKIQSLLIYPVKSCRGIEVTNSKVLAKGFEFDRLFTFARQKASRTTPLAAPGEEAEQPNQPKKPQWEILTLRQLPLLANVQVDLWLPDASKASRQLGRVGGRFIVVKFPWKDAGLRGMIQWVSAKLSRGFSGIPEKEFMLSIDFPHPSEIKTRGYQYEDTRFFDSTVHALNLRNEVPPELGRYLGVNVPMTIFMSDPAQRREVFRNAPRKEDLGYQPLADFQDVYPLNVLSLTSVRALESKVQKDDGLKFLDARRFRPNIIVSGLKEYDEDDWRRIEFSQPSQSATAKGLKSHFDVSGRAVRCKLPNVDPATGIRHKVEPDNSLRKYREIDGGAPGKGCFGMQLCPIFSSTDKPEDMELSLEVGMEIKVLERGQHWAL</sequence>
<dbReference type="GO" id="GO:0003824">
    <property type="term" value="F:catalytic activity"/>
    <property type="evidence" value="ECO:0007669"/>
    <property type="project" value="InterPro"/>
</dbReference>
<dbReference type="OrthoDB" id="17255at2759"/>
<dbReference type="InterPro" id="IPR011037">
    <property type="entry name" value="Pyrv_Knase-like_insert_dom_sf"/>
</dbReference>
<evidence type="ECO:0000313" key="4">
    <source>
        <dbReference type="Proteomes" id="UP000517252"/>
    </source>
</evidence>
<dbReference type="Pfam" id="PF03476">
    <property type="entry name" value="MOSC_N"/>
    <property type="match status" value="1"/>
</dbReference>
<evidence type="ECO:0000313" key="3">
    <source>
        <dbReference type="EMBL" id="GFP53263.1"/>
    </source>
</evidence>
<dbReference type="AlphaFoldDB" id="A0A6V8QS19"/>
<proteinExistence type="predicted"/>
<evidence type="ECO:0000259" key="2">
    <source>
        <dbReference type="PROSITE" id="PS51340"/>
    </source>
</evidence>
<reference evidence="3 4" key="1">
    <citation type="submission" date="2020-07" db="EMBL/GenBank/DDBJ databases">
        <title>Trichoderma asperellum IC-1 whole genome shotgun sequence.</title>
        <authorList>
            <person name="Kanamasa S."/>
            <person name="Takahashi H."/>
        </authorList>
    </citation>
    <scope>NUCLEOTIDE SEQUENCE [LARGE SCALE GENOMIC DNA]</scope>
    <source>
        <strain evidence="3 4">IC-1</strain>
    </source>
</reference>
<comment type="caution">
    <text evidence="3">The sequence shown here is derived from an EMBL/GenBank/DDBJ whole genome shotgun (WGS) entry which is preliminary data.</text>
</comment>
<name>A0A6V8QS19_TRIAP</name>
<organism evidence="3 4">
    <name type="scientific">Trichoderma asperellum</name>
    <name type="common">Filamentous fungus</name>
    <dbReference type="NCBI Taxonomy" id="101201"/>
    <lineage>
        <taxon>Eukaryota</taxon>
        <taxon>Fungi</taxon>
        <taxon>Dikarya</taxon>
        <taxon>Ascomycota</taxon>
        <taxon>Pezizomycotina</taxon>
        <taxon>Sordariomycetes</taxon>
        <taxon>Hypocreomycetidae</taxon>
        <taxon>Hypocreales</taxon>
        <taxon>Hypocreaceae</taxon>
        <taxon>Trichoderma</taxon>
    </lineage>
</organism>
<dbReference type="Pfam" id="PF03473">
    <property type="entry name" value="MOSC"/>
    <property type="match status" value="1"/>
</dbReference>
<dbReference type="Proteomes" id="UP000517252">
    <property type="component" value="Unassembled WGS sequence"/>
</dbReference>
<dbReference type="GO" id="GO:0030170">
    <property type="term" value="F:pyridoxal phosphate binding"/>
    <property type="evidence" value="ECO:0007669"/>
    <property type="project" value="InterPro"/>
</dbReference>
<protein>
    <submittedName>
        <fullName evidence="3">Mitochondrial amidoxime reducing component 2</fullName>
    </submittedName>
</protein>
<feature type="domain" description="MOSC" evidence="2">
    <location>
        <begin position="272"/>
        <end position="446"/>
    </location>
</feature>
<dbReference type="SUPFAM" id="SSF50800">
    <property type="entry name" value="PK beta-barrel domain-like"/>
    <property type="match status" value="1"/>
</dbReference>
<dbReference type="PANTHER" id="PTHR14237">
    <property type="entry name" value="MOLYBDOPTERIN COFACTOR SULFURASE MOSC"/>
    <property type="match status" value="1"/>
</dbReference>
<feature type="transmembrane region" description="Helical" evidence="1">
    <location>
        <begin position="7"/>
        <end position="34"/>
    </location>
</feature>
<dbReference type="GO" id="GO:0030151">
    <property type="term" value="F:molybdenum ion binding"/>
    <property type="evidence" value="ECO:0007669"/>
    <property type="project" value="InterPro"/>
</dbReference>